<dbReference type="FunCoup" id="D8TRZ9">
    <property type="interactions" value="1162"/>
</dbReference>
<feature type="compositionally biased region" description="Basic and acidic residues" evidence="1">
    <location>
        <begin position="254"/>
        <end position="264"/>
    </location>
</feature>
<dbReference type="PANTHER" id="PTHR13374">
    <property type="entry name" value="DET1 HOMOLOG DE-ETIOLATED-1 HOMOLOG"/>
    <property type="match status" value="1"/>
</dbReference>
<feature type="region of interest" description="Disordered" evidence="1">
    <location>
        <begin position="475"/>
        <end position="514"/>
    </location>
</feature>
<evidence type="ECO:0000313" key="3">
    <source>
        <dbReference type="Proteomes" id="UP000001058"/>
    </source>
</evidence>
<keyword evidence="3" id="KW-1185">Reference proteome</keyword>
<organism evidence="3">
    <name type="scientific">Volvox carteri f. nagariensis</name>
    <dbReference type="NCBI Taxonomy" id="3068"/>
    <lineage>
        <taxon>Eukaryota</taxon>
        <taxon>Viridiplantae</taxon>
        <taxon>Chlorophyta</taxon>
        <taxon>core chlorophytes</taxon>
        <taxon>Chlorophyceae</taxon>
        <taxon>CS clade</taxon>
        <taxon>Chlamydomonadales</taxon>
        <taxon>Volvocaceae</taxon>
        <taxon>Volvox</taxon>
    </lineage>
</organism>
<feature type="compositionally biased region" description="Low complexity" evidence="1">
    <location>
        <begin position="475"/>
        <end position="487"/>
    </location>
</feature>
<dbReference type="GO" id="GO:0031461">
    <property type="term" value="C:cullin-RING ubiquitin ligase complex"/>
    <property type="evidence" value="ECO:0007669"/>
    <property type="project" value="TreeGrafter"/>
</dbReference>
<dbReference type="KEGG" id="vcn:VOLCADRAFT_89496"/>
<feature type="region of interest" description="Disordered" evidence="1">
    <location>
        <begin position="254"/>
        <end position="380"/>
    </location>
</feature>
<dbReference type="RefSeq" id="XP_002949113.1">
    <property type="nucleotide sequence ID" value="XM_002949067.1"/>
</dbReference>
<accession>D8TRZ9</accession>
<dbReference type="GO" id="GO:0031625">
    <property type="term" value="F:ubiquitin protein ligase binding"/>
    <property type="evidence" value="ECO:0007669"/>
    <property type="project" value="TreeGrafter"/>
</dbReference>
<dbReference type="PANTHER" id="PTHR13374:SF3">
    <property type="entry name" value="DET1 HOMOLOG"/>
    <property type="match status" value="1"/>
</dbReference>
<dbReference type="GO" id="GO:0016567">
    <property type="term" value="P:protein ubiquitination"/>
    <property type="evidence" value="ECO:0007669"/>
    <property type="project" value="TreeGrafter"/>
</dbReference>
<dbReference type="AlphaFoldDB" id="D8TRZ9"/>
<dbReference type="InParanoid" id="D8TRZ9"/>
<dbReference type="eggNOG" id="KOG2558">
    <property type="taxonomic scope" value="Eukaryota"/>
</dbReference>
<sequence>MYNSNINVCKALMERELGGRRPGTAVQQLEVPDAHICRFSPCGQYLVCMAAGFTQLVVYRFTGPRISWKQQELSAAELTARLGAFSCFFSPLYRVPLAPAGEVLARDVVMFMVGGSLLLLASHSPIMPPPPAAAGGGGGPGGASAGDPSDPLYSLPFAETITLHLVRLSDGVRVGGSRLESELVDLSGRSSSVGICVHEDLIAVLAFRSQVIHLLQVLRGGEEVVPVRSLGPYVAEDDELVLRTAQEAEERWMRARRTEQRARQEPASVPHAAPPLRRSHNGDLIRAPDTGGGVASTGAVQHTTAAPAAGGAPAAVRHSGARLPSAEGAPEWPLGPMPPLHPRYSGLGAATNTRRLQEAETGGPAGEAHPGGGPPGGGSVVLTADVAAAAAAADSAPGGLGGGSGLGSSGGPPAGLVPPPAAVLYPTHRVDVDPGRASTAAAGRPGAGNGGRLGRAVAAADLAAAAVHQAAVRRQARQQQYDQLAAQGGPGHPPSARRGVQGREPGAGLQFGVGDRVTGGEAGGVLAAPQPPHAHLVPNVGQGRAALLLPPDGRSAPAAGGAAAGGVGGVAWGGSGGCITGIKQRLLAHLYLNCLRAHPNNPRRQQREALTLFRQLDTYRSLLMRKVYILDRSRLLIDMRKPVSADLGLSAFGAGSLASAPPGGGPGLPPSQYFLLFDLQAARVVSFEARLGPVREGAGPGDELIESYMREATSGAVEPWAESLPLWDRYVYDNVVTAARNKLRVGAGGGGGSGGPGGTSAGARASGLAIGGGIGGVEAAALGVLPVAPSSAASAVAERANCAGKLMQLLPPVSGSYTLSSSPYLDTLLFNYDERVVSPYIRTRSCLEQPVFFRLRNRPDRAMFRLDPGPYEAMVVRDRRLTRNVTHLIHPDVPFAMAVFGVFQQSTLNINFRI</sequence>
<protein>
    <submittedName>
        <fullName evidence="2">Uncharacterized protein</fullName>
    </submittedName>
</protein>
<dbReference type="EMBL" id="GL378334">
    <property type="protein sequence ID" value="EFJ49606.1"/>
    <property type="molecule type" value="Genomic_DNA"/>
</dbReference>
<dbReference type="GO" id="GO:0032436">
    <property type="term" value="P:positive regulation of proteasomal ubiquitin-dependent protein catabolic process"/>
    <property type="evidence" value="ECO:0007669"/>
    <property type="project" value="TreeGrafter"/>
</dbReference>
<feature type="compositionally biased region" description="Low complexity" evidence="1">
    <location>
        <begin position="305"/>
        <end position="315"/>
    </location>
</feature>
<dbReference type="InterPro" id="IPR019138">
    <property type="entry name" value="De-etiolated_protein_1_Det1"/>
</dbReference>
<name>D8TRZ9_VOLCA</name>
<feature type="compositionally biased region" description="Gly residues" evidence="1">
    <location>
        <begin position="363"/>
        <end position="379"/>
    </location>
</feature>
<dbReference type="Proteomes" id="UP000001058">
    <property type="component" value="Unassembled WGS sequence"/>
</dbReference>
<dbReference type="GeneID" id="9616065"/>
<dbReference type="GO" id="GO:1990756">
    <property type="term" value="F:ubiquitin-like ligase-substrate adaptor activity"/>
    <property type="evidence" value="ECO:0007669"/>
    <property type="project" value="TreeGrafter"/>
</dbReference>
<gene>
    <name evidence="2" type="ORF">VOLCADRAFT_89496</name>
</gene>
<dbReference type="Pfam" id="PF09737">
    <property type="entry name" value="Det1"/>
    <property type="match status" value="3"/>
</dbReference>
<dbReference type="GO" id="GO:0005634">
    <property type="term" value="C:nucleus"/>
    <property type="evidence" value="ECO:0007669"/>
    <property type="project" value="TreeGrafter"/>
</dbReference>
<dbReference type="STRING" id="3068.D8TRZ9"/>
<evidence type="ECO:0000313" key="2">
    <source>
        <dbReference type="EMBL" id="EFJ49606.1"/>
    </source>
</evidence>
<dbReference type="OrthoDB" id="18339at2759"/>
<evidence type="ECO:0000256" key="1">
    <source>
        <dbReference type="SAM" id="MobiDB-lite"/>
    </source>
</evidence>
<proteinExistence type="predicted"/>
<reference evidence="2 3" key="1">
    <citation type="journal article" date="2010" name="Science">
        <title>Genomic analysis of organismal complexity in the multicellular green alga Volvox carteri.</title>
        <authorList>
            <person name="Prochnik S.E."/>
            <person name="Umen J."/>
            <person name="Nedelcu A.M."/>
            <person name="Hallmann A."/>
            <person name="Miller S.M."/>
            <person name="Nishii I."/>
            <person name="Ferris P."/>
            <person name="Kuo A."/>
            <person name="Mitros T."/>
            <person name="Fritz-Laylin L.K."/>
            <person name="Hellsten U."/>
            <person name="Chapman J."/>
            <person name="Simakov O."/>
            <person name="Rensing S.A."/>
            <person name="Terry A."/>
            <person name="Pangilinan J."/>
            <person name="Kapitonov V."/>
            <person name="Jurka J."/>
            <person name="Salamov A."/>
            <person name="Shapiro H."/>
            <person name="Schmutz J."/>
            <person name="Grimwood J."/>
            <person name="Lindquist E."/>
            <person name="Lucas S."/>
            <person name="Grigoriev I.V."/>
            <person name="Schmitt R."/>
            <person name="Kirk D."/>
            <person name="Rokhsar D.S."/>
        </authorList>
    </citation>
    <scope>NUCLEOTIDE SEQUENCE [LARGE SCALE GENOMIC DNA]</scope>
    <source>
        <strain evidence="3">f. Nagariensis / Eve</strain>
    </source>
</reference>